<dbReference type="PANTHER" id="PTHR42899">
    <property type="entry name" value="SPERMATOGENESIS-ASSOCIATED PROTEIN 20"/>
    <property type="match status" value="1"/>
</dbReference>
<organism evidence="2">
    <name type="scientific">Timspurckia oligopyrenoides</name>
    <dbReference type="NCBI Taxonomy" id="708627"/>
    <lineage>
        <taxon>Eukaryota</taxon>
        <taxon>Rhodophyta</taxon>
        <taxon>Bangiophyceae</taxon>
        <taxon>Porphyridiales</taxon>
        <taxon>Porphyridiaceae</taxon>
        <taxon>Timspurckia</taxon>
    </lineage>
</organism>
<feature type="domain" description="Spermatogenesis-associated protein 20-like TRX" evidence="1">
    <location>
        <begin position="11"/>
        <end position="133"/>
    </location>
</feature>
<sequence length="651" mass="73143">MKVEKKEEELTANDRLVLVSVGYTGCRWCTTMDDGTYANPDIVSYLNSNYICIKVDKNLHPQVDHILSTTVQAMIGTSNWPLTVILTPDLKPFVGAGFLPPDRFMNALTNINNKWINARSEVVTEADRVFHALHEYSKMDTSIRIDKTESSEWIDLVFDAIVNGVGECERSFDSEFGGFHGNEKSQESFKFIRPGTLQMLMLIGYGLKLNEVSSRARVMLNKTVESILDRALFDHVEGGFFRAVNPSFELPIFEKSIVDQAQLTAMLCDISRNLEESEDGNARSELQHRIRESVERTMDYCMSELRSLNGLFVVGQDSDSALPYGGDAGQIQEGAYYVFPQWEIQLVCGGDHSMEYKCLQMVYGVSMDGNMKGEIGSLYEGANLLYRIKSNAHVANLLQIESSQVEEYATRARNRLKECRRSRPKPVLDTLTLTSANGMMVCALMKAASLVPSRRKEYCKGAELVAELIWKNAVVIDPNNSVNVLDIARVIYEDGVDSELEWVPGIGEDCAWIVSAFLDLYESEVDDGDIAQKSVWLSRAIQVQTYLDRKYFSDSLGGYLWGDQSDKTLFVMGKRCYDSEEPCVTSQTALNLIRLHSISNDALYLKRFEKIMISHGKVLLKATLSMPSLLSAAIVSLDKHELETRINADTQ</sequence>
<gene>
    <name evidence="2" type="ORF">TOLI1172_LOCUS3683</name>
</gene>
<dbReference type="SUPFAM" id="SSF48208">
    <property type="entry name" value="Six-hairpin glycosidases"/>
    <property type="match status" value="1"/>
</dbReference>
<proteinExistence type="predicted"/>
<dbReference type="AlphaFoldDB" id="A0A7S1ERP6"/>
<dbReference type="EMBL" id="HBFP01005188">
    <property type="protein sequence ID" value="CAD8819294.1"/>
    <property type="molecule type" value="Transcribed_RNA"/>
</dbReference>
<reference evidence="2" key="1">
    <citation type="submission" date="2021-01" db="EMBL/GenBank/DDBJ databases">
        <authorList>
            <person name="Corre E."/>
            <person name="Pelletier E."/>
            <person name="Niang G."/>
            <person name="Scheremetjew M."/>
            <person name="Finn R."/>
            <person name="Kale V."/>
            <person name="Holt S."/>
            <person name="Cochrane G."/>
            <person name="Meng A."/>
            <person name="Brown T."/>
            <person name="Cohen L."/>
        </authorList>
    </citation>
    <scope>NUCLEOTIDE SEQUENCE</scope>
    <source>
        <strain evidence="2">CCMP3278</strain>
    </source>
</reference>
<accession>A0A7S1ERP6</accession>
<evidence type="ECO:0000313" key="2">
    <source>
        <dbReference type="EMBL" id="CAD8819294.1"/>
    </source>
</evidence>
<evidence type="ECO:0000259" key="1">
    <source>
        <dbReference type="Pfam" id="PF03190"/>
    </source>
</evidence>
<name>A0A7S1ERP6_9RHOD</name>
<dbReference type="SUPFAM" id="SSF52833">
    <property type="entry name" value="Thioredoxin-like"/>
    <property type="match status" value="1"/>
</dbReference>
<dbReference type="InterPro" id="IPR036249">
    <property type="entry name" value="Thioredoxin-like_sf"/>
</dbReference>
<protein>
    <recommendedName>
        <fullName evidence="1">Spermatogenesis-associated protein 20-like TRX domain-containing protein</fullName>
    </recommendedName>
</protein>
<dbReference type="InterPro" id="IPR004879">
    <property type="entry name" value="Ssp411-like_TRX"/>
</dbReference>
<dbReference type="PIRSF" id="PIRSF006402">
    <property type="entry name" value="UCP006402_thioredoxin"/>
    <property type="match status" value="1"/>
</dbReference>
<dbReference type="InterPro" id="IPR008928">
    <property type="entry name" value="6-hairpin_glycosidase_sf"/>
</dbReference>
<dbReference type="Pfam" id="PF03190">
    <property type="entry name" value="Thioredox_DsbH"/>
    <property type="match status" value="1"/>
</dbReference>
<dbReference type="InterPro" id="IPR024705">
    <property type="entry name" value="Ssp411"/>
</dbReference>
<dbReference type="GO" id="GO:0005975">
    <property type="term" value="P:carbohydrate metabolic process"/>
    <property type="evidence" value="ECO:0007669"/>
    <property type="project" value="InterPro"/>
</dbReference>
<dbReference type="PANTHER" id="PTHR42899:SF1">
    <property type="entry name" value="SPERMATOGENESIS-ASSOCIATED PROTEIN 20"/>
    <property type="match status" value="1"/>
</dbReference>
<dbReference type="Gene3D" id="3.40.30.10">
    <property type="entry name" value="Glutaredoxin"/>
    <property type="match status" value="1"/>
</dbReference>